<accession>A0A8K0SXE8</accession>
<reference evidence="2" key="1">
    <citation type="journal article" date="2021" name="Nat. Commun.">
        <title>Genetic determinants of endophytism in the Arabidopsis root mycobiome.</title>
        <authorList>
            <person name="Mesny F."/>
            <person name="Miyauchi S."/>
            <person name="Thiergart T."/>
            <person name="Pickel B."/>
            <person name="Atanasova L."/>
            <person name="Karlsson M."/>
            <person name="Huettel B."/>
            <person name="Barry K.W."/>
            <person name="Haridas S."/>
            <person name="Chen C."/>
            <person name="Bauer D."/>
            <person name="Andreopoulos W."/>
            <person name="Pangilinan J."/>
            <person name="LaButti K."/>
            <person name="Riley R."/>
            <person name="Lipzen A."/>
            <person name="Clum A."/>
            <person name="Drula E."/>
            <person name="Henrissat B."/>
            <person name="Kohler A."/>
            <person name="Grigoriev I.V."/>
            <person name="Martin F.M."/>
            <person name="Hacquard S."/>
        </authorList>
    </citation>
    <scope>NUCLEOTIDE SEQUENCE</scope>
    <source>
        <strain evidence="2">MPI-CAGE-CH-0235</strain>
    </source>
</reference>
<keyword evidence="3" id="KW-1185">Reference proteome</keyword>
<dbReference type="PROSITE" id="PS50280">
    <property type="entry name" value="SET"/>
    <property type="match status" value="1"/>
</dbReference>
<proteinExistence type="predicted"/>
<feature type="domain" description="SET" evidence="1">
    <location>
        <begin position="358"/>
        <end position="557"/>
    </location>
</feature>
<evidence type="ECO:0000259" key="1">
    <source>
        <dbReference type="PROSITE" id="PS50280"/>
    </source>
</evidence>
<dbReference type="InterPro" id="IPR053209">
    <property type="entry name" value="Gramillin-biosynth_MTr"/>
</dbReference>
<dbReference type="Proteomes" id="UP000813444">
    <property type="component" value="Unassembled WGS sequence"/>
</dbReference>
<dbReference type="SUPFAM" id="SSF48452">
    <property type="entry name" value="TPR-like"/>
    <property type="match status" value="1"/>
</dbReference>
<dbReference type="PANTHER" id="PTHR47643">
    <property type="entry name" value="TPR DOMAIN PROTEIN (AFU_ORTHOLOGUE AFUA_5G12710)"/>
    <property type="match status" value="1"/>
</dbReference>
<dbReference type="OrthoDB" id="438641at2759"/>
<dbReference type="SUPFAM" id="SSF82199">
    <property type="entry name" value="SET domain"/>
    <property type="match status" value="1"/>
</dbReference>
<name>A0A8K0SXE8_9HYPO</name>
<dbReference type="InterPro" id="IPR001214">
    <property type="entry name" value="SET_dom"/>
</dbReference>
<evidence type="ECO:0000313" key="3">
    <source>
        <dbReference type="Proteomes" id="UP000813444"/>
    </source>
</evidence>
<dbReference type="InterPro" id="IPR011990">
    <property type="entry name" value="TPR-like_helical_dom_sf"/>
</dbReference>
<dbReference type="Gene3D" id="1.25.40.10">
    <property type="entry name" value="Tetratricopeptide repeat domain"/>
    <property type="match status" value="1"/>
</dbReference>
<dbReference type="PANTHER" id="PTHR47643:SF2">
    <property type="entry name" value="TPR DOMAIN PROTEIN (AFU_ORTHOLOGUE AFUA_5G12710)"/>
    <property type="match status" value="1"/>
</dbReference>
<dbReference type="SMART" id="SM00317">
    <property type="entry name" value="SET"/>
    <property type="match status" value="1"/>
</dbReference>
<comment type="caution">
    <text evidence="2">The sequence shown here is derived from an EMBL/GenBank/DDBJ whole genome shotgun (WGS) entry which is preliminary data.</text>
</comment>
<dbReference type="Pfam" id="PF00856">
    <property type="entry name" value="SET"/>
    <property type="match status" value="1"/>
</dbReference>
<organism evidence="2 3">
    <name type="scientific">Stachybotrys elegans</name>
    <dbReference type="NCBI Taxonomy" id="80388"/>
    <lineage>
        <taxon>Eukaryota</taxon>
        <taxon>Fungi</taxon>
        <taxon>Dikarya</taxon>
        <taxon>Ascomycota</taxon>
        <taxon>Pezizomycotina</taxon>
        <taxon>Sordariomycetes</taxon>
        <taxon>Hypocreomycetidae</taxon>
        <taxon>Hypocreales</taxon>
        <taxon>Stachybotryaceae</taxon>
        <taxon>Stachybotrys</taxon>
    </lineage>
</organism>
<dbReference type="Gene3D" id="2.170.270.10">
    <property type="entry name" value="SET domain"/>
    <property type="match status" value="1"/>
</dbReference>
<protein>
    <recommendedName>
        <fullName evidence="1">SET domain-containing protein</fullName>
    </recommendedName>
</protein>
<dbReference type="InterPro" id="IPR046341">
    <property type="entry name" value="SET_dom_sf"/>
</dbReference>
<sequence length="749" mass="84951">MAPPARETMERYKALMERESGRKGRVPARRPRRDDLILHHAAKVEGKEQDAAAVAQGLAIAPLKPMDRFYAFIAPPGPVSLKPFADLQKVTIHKLLQETRHEGKYLLLRAVTDPDREVCINTIVEDEKGHVIGLSLYFQPHEQVRPAKAIITKGEVAVVKEPYLKLTLDGYCMIQVIHPSDFELLAEDDERIPSKWRKKKTGTAKGAGDWRLQGVGEFNAGRPFDAIKSYYQALKCPSITSDDIFLAYINRSKAYAKTEEWELALNDCKAACELREPNEKLILRMAQAHYNLEQWREALVALQPIASGKNRTLEGSKSYSQCMKRMIEHSRGNYCFRDLYAEMRVVKSPFLDRASYIGPVEVRETGDRGRGLFATQDLKAGDLVLCEKAFAYISYNHEYGGETLSTPELVCVEPEAKLPKYAYAMMQTIIGRLRGNPSLINSFKEIRSGNKPLEVCEVDGVPTMNLWRALEKLKQNLFEGPVSTRDEFLRVLSGKTSQARPSKGDDDYESATGLWLKMAAMNHNCLGNTRRSVIGDMAIIRASQDIAAGSELTHEYEPRPRPSTFKVFKKGIAYQETQGMRDAIMELFNEEVNKSLDDMDATRQCEVAMLELQTTYTVPDLEIPRSQLWEVQVYLGRRFDHQNTPIKAVNMLLRSFRSLGFVIEGGTLPREEGAPFFIKKWGHSHITHPDVWRLLADIYRRMAPDLVSEAERLSRLSYKIVIGEDETYEETAAELMATVCCPHHQPGWI</sequence>
<dbReference type="AlphaFoldDB" id="A0A8K0SXE8"/>
<gene>
    <name evidence="2" type="ORF">B0I35DRAFT_476762</name>
</gene>
<dbReference type="EMBL" id="JAGPNK010000004">
    <property type="protein sequence ID" value="KAH7322859.1"/>
    <property type="molecule type" value="Genomic_DNA"/>
</dbReference>
<evidence type="ECO:0000313" key="2">
    <source>
        <dbReference type="EMBL" id="KAH7322859.1"/>
    </source>
</evidence>